<feature type="region of interest" description="Disordered" evidence="1">
    <location>
        <begin position="1"/>
        <end position="27"/>
    </location>
</feature>
<protein>
    <submittedName>
        <fullName evidence="2">Uncharacterized protein</fullName>
    </submittedName>
</protein>
<dbReference type="Proteomes" id="UP000187209">
    <property type="component" value="Unassembled WGS sequence"/>
</dbReference>
<name>A0A1R2BBK5_9CILI</name>
<organism evidence="2 3">
    <name type="scientific">Stentor coeruleus</name>
    <dbReference type="NCBI Taxonomy" id="5963"/>
    <lineage>
        <taxon>Eukaryota</taxon>
        <taxon>Sar</taxon>
        <taxon>Alveolata</taxon>
        <taxon>Ciliophora</taxon>
        <taxon>Postciliodesmatophora</taxon>
        <taxon>Heterotrichea</taxon>
        <taxon>Heterotrichida</taxon>
        <taxon>Stentoridae</taxon>
        <taxon>Stentor</taxon>
    </lineage>
</organism>
<keyword evidence="3" id="KW-1185">Reference proteome</keyword>
<comment type="caution">
    <text evidence="2">The sequence shown here is derived from an EMBL/GenBank/DDBJ whole genome shotgun (WGS) entry which is preliminary data.</text>
</comment>
<gene>
    <name evidence="2" type="ORF">SteCoe_27202</name>
</gene>
<accession>A0A1R2BBK5</accession>
<evidence type="ECO:0000256" key="1">
    <source>
        <dbReference type="SAM" id="MobiDB-lite"/>
    </source>
</evidence>
<evidence type="ECO:0000313" key="3">
    <source>
        <dbReference type="Proteomes" id="UP000187209"/>
    </source>
</evidence>
<feature type="compositionally biased region" description="Polar residues" evidence="1">
    <location>
        <begin position="11"/>
        <end position="27"/>
    </location>
</feature>
<dbReference type="AlphaFoldDB" id="A0A1R2BBK5"/>
<sequence>MNALEQKIKNYGTSKSPKSTFQASRSLNPDFPHVSKFEDVTRYNSANHNVYFYKDYPNRQGTPIKAERKPTPQGYRRSVSPKQQHIMQLIDNGGGLNNEVKQKILQTALEAQLRTDVSPPQVKRVAPGPAGFTMNDFHKRETNAGYARNGSGGFYTR</sequence>
<reference evidence="2 3" key="1">
    <citation type="submission" date="2016-11" db="EMBL/GenBank/DDBJ databases">
        <title>The macronuclear genome of Stentor coeruleus: a giant cell with tiny introns.</title>
        <authorList>
            <person name="Slabodnick M."/>
            <person name="Ruby J.G."/>
            <person name="Reiff S.B."/>
            <person name="Swart E.C."/>
            <person name="Gosai S."/>
            <person name="Prabakaran S."/>
            <person name="Witkowska E."/>
            <person name="Larue G.E."/>
            <person name="Fisher S."/>
            <person name="Freeman R.M."/>
            <person name="Gunawardena J."/>
            <person name="Chu W."/>
            <person name="Stover N.A."/>
            <person name="Gregory B.D."/>
            <person name="Nowacki M."/>
            <person name="Derisi J."/>
            <person name="Roy S.W."/>
            <person name="Marshall W.F."/>
            <person name="Sood P."/>
        </authorList>
    </citation>
    <scope>NUCLEOTIDE SEQUENCE [LARGE SCALE GENOMIC DNA]</scope>
    <source>
        <strain evidence="2">WM001</strain>
    </source>
</reference>
<feature type="region of interest" description="Disordered" evidence="1">
    <location>
        <begin position="54"/>
        <end position="79"/>
    </location>
</feature>
<dbReference type="EMBL" id="MPUH01000782">
    <property type="protein sequence ID" value="OMJ73990.1"/>
    <property type="molecule type" value="Genomic_DNA"/>
</dbReference>
<dbReference type="OrthoDB" id="319075at2759"/>
<proteinExistence type="predicted"/>
<evidence type="ECO:0000313" key="2">
    <source>
        <dbReference type="EMBL" id="OMJ73990.1"/>
    </source>
</evidence>